<feature type="domain" description="RNA polymerase sigma-70 region 2" evidence="6">
    <location>
        <begin position="49"/>
        <end position="115"/>
    </location>
</feature>
<keyword evidence="4" id="KW-0238">DNA-binding</keyword>
<comment type="similarity">
    <text evidence="1">Belongs to the sigma-70 factor family. ECF subfamily.</text>
</comment>
<dbReference type="CDD" id="cd06171">
    <property type="entry name" value="Sigma70_r4"/>
    <property type="match status" value="1"/>
</dbReference>
<gene>
    <name evidence="8" type="ORF">RXV94_05285</name>
</gene>
<keyword evidence="3" id="KW-0731">Sigma factor</keyword>
<dbReference type="InterPro" id="IPR007627">
    <property type="entry name" value="RNA_pol_sigma70_r2"/>
</dbReference>
<dbReference type="InterPro" id="IPR013325">
    <property type="entry name" value="RNA_pol_sigma_r2"/>
</dbReference>
<dbReference type="InterPro" id="IPR013324">
    <property type="entry name" value="RNA_pol_sigma_r3/r4-like"/>
</dbReference>
<keyword evidence="5" id="KW-0804">Transcription</keyword>
<dbReference type="InterPro" id="IPR036388">
    <property type="entry name" value="WH-like_DNA-bd_sf"/>
</dbReference>
<accession>A0ABU3U5G9</accession>
<protein>
    <submittedName>
        <fullName evidence="8">Sigma-70 family RNA polymerase sigma factor</fullName>
    </submittedName>
</protein>
<dbReference type="Gene3D" id="1.10.10.10">
    <property type="entry name" value="Winged helix-like DNA-binding domain superfamily/Winged helix DNA-binding domain"/>
    <property type="match status" value="1"/>
</dbReference>
<keyword evidence="9" id="KW-1185">Reference proteome</keyword>
<reference evidence="8 9" key="1">
    <citation type="submission" date="2023-10" db="EMBL/GenBank/DDBJ databases">
        <title>Marimonas sp. nov. isolated from tidal mud flat.</title>
        <authorList>
            <person name="Jaincy N.J."/>
            <person name="Srinivasan S."/>
            <person name="Lee S.-S."/>
        </authorList>
    </citation>
    <scope>NUCLEOTIDE SEQUENCE [LARGE SCALE GENOMIC DNA]</scope>
    <source>
        <strain evidence="8 9">MJ-SS3</strain>
    </source>
</reference>
<sequence length="217" mass="25421">MVTTFSKYFLVASVTQEDALSSNTKMTTTNEQLLINQIINGDTKSFSVLVYHYKDLVYSLTLRMLKNKEEAEEVSQDVFIKIYKSLHKFKGDSKLSTWIYKIVYNSCLDRLKQYKKEYVNVPIDEFTENKVKSLDNALDNMIHEDRKQTIQDCINRMSSDDSFLLTLYYFEEHSLDEISKIVGLTANNVKVKLFRSRKKLASILRSTLEPEMIRNYD</sequence>
<comment type="caution">
    <text evidence="8">The sequence shown here is derived from an EMBL/GenBank/DDBJ whole genome shotgun (WGS) entry which is preliminary data.</text>
</comment>
<evidence type="ECO:0000313" key="8">
    <source>
        <dbReference type="EMBL" id="MDU8885567.1"/>
    </source>
</evidence>
<feature type="domain" description="RNA polymerase sigma factor 70 region 4 type 2" evidence="7">
    <location>
        <begin position="148"/>
        <end position="200"/>
    </location>
</feature>
<dbReference type="Proteomes" id="UP001268651">
    <property type="component" value="Unassembled WGS sequence"/>
</dbReference>
<dbReference type="SUPFAM" id="SSF88659">
    <property type="entry name" value="Sigma3 and sigma4 domains of RNA polymerase sigma factors"/>
    <property type="match status" value="1"/>
</dbReference>
<evidence type="ECO:0000256" key="4">
    <source>
        <dbReference type="ARBA" id="ARBA00023125"/>
    </source>
</evidence>
<evidence type="ECO:0000313" key="9">
    <source>
        <dbReference type="Proteomes" id="UP001268651"/>
    </source>
</evidence>
<dbReference type="Pfam" id="PF04542">
    <property type="entry name" value="Sigma70_r2"/>
    <property type="match status" value="1"/>
</dbReference>
<evidence type="ECO:0000256" key="2">
    <source>
        <dbReference type="ARBA" id="ARBA00023015"/>
    </source>
</evidence>
<dbReference type="PANTHER" id="PTHR43133">
    <property type="entry name" value="RNA POLYMERASE ECF-TYPE SIGMA FACTO"/>
    <property type="match status" value="1"/>
</dbReference>
<dbReference type="SUPFAM" id="SSF88946">
    <property type="entry name" value="Sigma2 domain of RNA polymerase sigma factors"/>
    <property type="match status" value="1"/>
</dbReference>
<dbReference type="EMBL" id="JAWHTF010000002">
    <property type="protein sequence ID" value="MDU8885567.1"/>
    <property type="molecule type" value="Genomic_DNA"/>
</dbReference>
<dbReference type="InterPro" id="IPR013249">
    <property type="entry name" value="RNA_pol_sigma70_r4_t2"/>
</dbReference>
<organism evidence="8 9">
    <name type="scientific">Gilvirhabdus luticola</name>
    <dbReference type="NCBI Taxonomy" id="3079858"/>
    <lineage>
        <taxon>Bacteria</taxon>
        <taxon>Pseudomonadati</taxon>
        <taxon>Bacteroidota</taxon>
        <taxon>Flavobacteriia</taxon>
        <taxon>Flavobacteriales</taxon>
        <taxon>Flavobacteriaceae</taxon>
        <taxon>Gilvirhabdus</taxon>
    </lineage>
</organism>
<evidence type="ECO:0000256" key="5">
    <source>
        <dbReference type="ARBA" id="ARBA00023163"/>
    </source>
</evidence>
<dbReference type="Gene3D" id="1.10.1740.10">
    <property type="match status" value="1"/>
</dbReference>
<keyword evidence="2" id="KW-0805">Transcription regulation</keyword>
<dbReference type="Pfam" id="PF08281">
    <property type="entry name" value="Sigma70_r4_2"/>
    <property type="match status" value="1"/>
</dbReference>
<dbReference type="InterPro" id="IPR014284">
    <property type="entry name" value="RNA_pol_sigma-70_dom"/>
</dbReference>
<evidence type="ECO:0000256" key="1">
    <source>
        <dbReference type="ARBA" id="ARBA00010641"/>
    </source>
</evidence>
<evidence type="ECO:0000259" key="6">
    <source>
        <dbReference type="Pfam" id="PF04542"/>
    </source>
</evidence>
<name>A0ABU3U5G9_9FLAO</name>
<dbReference type="PANTHER" id="PTHR43133:SF8">
    <property type="entry name" value="RNA POLYMERASE SIGMA FACTOR HI_1459-RELATED"/>
    <property type="match status" value="1"/>
</dbReference>
<evidence type="ECO:0000259" key="7">
    <source>
        <dbReference type="Pfam" id="PF08281"/>
    </source>
</evidence>
<proteinExistence type="inferred from homology"/>
<dbReference type="InterPro" id="IPR039425">
    <property type="entry name" value="RNA_pol_sigma-70-like"/>
</dbReference>
<dbReference type="NCBIfam" id="TIGR02937">
    <property type="entry name" value="sigma70-ECF"/>
    <property type="match status" value="1"/>
</dbReference>
<dbReference type="RefSeq" id="WP_316661448.1">
    <property type="nucleotide sequence ID" value="NZ_JAWHTF010000002.1"/>
</dbReference>
<evidence type="ECO:0000256" key="3">
    <source>
        <dbReference type="ARBA" id="ARBA00023082"/>
    </source>
</evidence>